<dbReference type="AlphaFoldDB" id="A0A914DAY9"/>
<evidence type="ECO:0000256" key="1">
    <source>
        <dbReference type="SAM" id="SignalP"/>
    </source>
</evidence>
<protein>
    <submittedName>
        <fullName evidence="4">Apple domain-containing protein</fullName>
    </submittedName>
</protein>
<feature type="signal peptide" evidence="1">
    <location>
        <begin position="1"/>
        <end position="25"/>
    </location>
</feature>
<dbReference type="PROSITE" id="PS50948">
    <property type="entry name" value="PAN"/>
    <property type="match status" value="1"/>
</dbReference>
<keyword evidence="3" id="KW-1185">Reference proteome</keyword>
<accession>A0A914DAY9</accession>
<organism evidence="3 4">
    <name type="scientific">Acrobeloides nanus</name>
    <dbReference type="NCBI Taxonomy" id="290746"/>
    <lineage>
        <taxon>Eukaryota</taxon>
        <taxon>Metazoa</taxon>
        <taxon>Ecdysozoa</taxon>
        <taxon>Nematoda</taxon>
        <taxon>Chromadorea</taxon>
        <taxon>Rhabditida</taxon>
        <taxon>Tylenchina</taxon>
        <taxon>Cephalobomorpha</taxon>
        <taxon>Cephaloboidea</taxon>
        <taxon>Cephalobidae</taxon>
        <taxon>Acrobeloides</taxon>
    </lineage>
</organism>
<evidence type="ECO:0000313" key="3">
    <source>
        <dbReference type="Proteomes" id="UP000887540"/>
    </source>
</evidence>
<keyword evidence="1" id="KW-0732">Signal</keyword>
<feature type="domain" description="Apple" evidence="2">
    <location>
        <begin position="166"/>
        <end position="250"/>
    </location>
</feature>
<evidence type="ECO:0000313" key="4">
    <source>
        <dbReference type="WBParaSite" id="ACRNAN_scaffold2095.g14444.t1"/>
    </source>
</evidence>
<feature type="chain" id="PRO_5036789472" evidence="1">
    <location>
        <begin position="26"/>
        <end position="259"/>
    </location>
</feature>
<name>A0A914DAY9_9BILA</name>
<evidence type="ECO:0000259" key="2">
    <source>
        <dbReference type="PROSITE" id="PS50948"/>
    </source>
</evidence>
<sequence length="259" mass="27733">MFFSDLLYGLLLYVIILLLCGRGYGQNVTETSLITEVTFSGSNISVAVTTPSVVVTGPNVVVTTPSVVVTTPSVVVIGPSVVTIPDVLYSSNCVIPNVDPSSMPSSEAFDVVGIVNDCASACSQSTLFTCQAYTWAGPGTYCVLHGAIDLGRIIYQSGSNYSITDVNFAKIDVSEDQLLPSSAKLKTMNQEECELYCDMKYNLQTCTSYAYNSASDGILSQDPNCVIMSRNVTTTKSFPPGSFQLYENPCNIADYNGLN</sequence>
<reference evidence="4" key="1">
    <citation type="submission" date="2022-11" db="UniProtKB">
        <authorList>
            <consortium name="WormBaseParasite"/>
        </authorList>
    </citation>
    <scope>IDENTIFICATION</scope>
</reference>
<dbReference type="WBParaSite" id="ACRNAN_scaffold2095.g14444.t1">
    <property type="protein sequence ID" value="ACRNAN_scaffold2095.g14444.t1"/>
    <property type="gene ID" value="ACRNAN_scaffold2095.g14444"/>
</dbReference>
<dbReference type="Proteomes" id="UP000887540">
    <property type="component" value="Unplaced"/>
</dbReference>
<dbReference type="Gene3D" id="3.50.4.10">
    <property type="entry name" value="Hepatocyte Growth Factor"/>
    <property type="match status" value="1"/>
</dbReference>
<dbReference type="InterPro" id="IPR003609">
    <property type="entry name" value="Pan_app"/>
</dbReference>
<proteinExistence type="predicted"/>